<feature type="compositionally biased region" description="Gly residues" evidence="1">
    <location>
        <begin position="372"/>
        <end position="383"/>
    </location>
</feature>
<feature type="region of interest" description="Disordered" evidence="1">
    <location>
        <begin position="145"/>
        <end position="168"/>
    </location>
</feature>
<feature type="compositionally biased region" description="Low complexity" evidence="1">
    <location>
        <begin position="207"/>
        <end position="216"/>
    </location>
</feature>
<feature type="region of interest" description="Disordered" evidence="1">
    <location>
        <begin position="451"/>
        <end position="477"/>
    </location>
</feature>
<gene>
    <name evidence="2" type="ORF">Ctob_007522</name>
</gene>
<sequence length="538" mass="56396">MTKERRVHIQKTAANFTKVLKKGGLVDVHSAGDYAIELGVCEDDPDERGDPDDFLGGVGEIGTYQVTSMTLRFDHAEIAMAIANGDLLTGASLRATINTDCFRVGDCLATKRAEAVQWVVWRRHRSAADRGEVIKRSRVQAKDLMQRSVGSVRRPSSAPAGGASSTPESALSYTCTVEDVGCFLSVSAEEQDVGAKKGAGGRGGAGASSASGGADAGAGIEAGRAVSGGYVQVHPSLRDTVESHVSAGKATFEAVLLSVHQRKRGEPPMHRGGHSSSSEPKKNLPKVTVRLDGSTRTLQLAYKNSVGLTRAVSKPLSVHTAAAALALKGAELQKVLASGDLKTSGDLGRSRAISGDLKTSGGAAPSRPSAAGAGGQPTAGGAGEDANGEVMELVMSERRSYLIKCPNTRSRDVLILTLRGYLREWPPTGCSPPPLLLDVITLEVSMKSNATVSVSDSPRQSHGSAGRGGSLLQMKGEGIRRPLTRAPTLEDILMATTARTMYADGVEYTWFRIARTGGRSLIPYAQGPNYSPTADDFG</sequence>
<dbReference type="EMBL" id="JWZX01003381">
    <property type="protein sequence ID" value="KOO21220.1"/>
    <property type="molecule type" value="Genomic_DNA"/>
</dbReference>
<name>A0A0M0J3Z2_9EUKA</name>
<comment type="caution">
    <text evidence="2">The sequence shown here is derived from an EMBL/GenBank/DDBJ whole genome shotgun (WGS) entry which is preliminary data.</text>
</comment>
<feature type="compositionally biased region" description="Polar residues" evidence="1">
    <location>
        <begin position="451"/>
        <end position="463"/>
    </location>
</feature>
<organism evidence="2 3">
    <name type="scientific">Chrysochromulina tobinii</name>
    <dbReference type="NCBI Taxonomy" id="1460289"/>
    <lineage>
        <taxon>Eukaryota</taxon>
        <taxon>Haptista</taxon>
        <taxon>Haptophyta</taxon>
        <taxon>Prymnesiophyceae</taxon>
        <taxon>Prymnesiales</taxon>
        <taxon>Chrysochromulinaceae</taxon>
        <taxon>Chrysochromulina</taxon>
    </lineage>
</organism>
<evidence type="ECO:0000313" key="2">
    <source>
        <dbReference type="EMBL" id="KOO21220.1"/>
    </source>
</evidence>
<keyword evidence="3" id="KW-1185">Reference proteome</keyword>
<protein>
    <submittedName>
        <fullName evidence="2">Uncharacterized protein</fullName>
    </submittedName>
</protein>
<feature type="region of interest" description="Disordered" evidence="1">
    <location>
        <begin position="194"/>
        <end position="216"/>
    </location>
</feature>
<feature type="compositionally biased region" description="Low complexity" evidence="1">
    <location>
        <begin position="155"/>
        <end position="168"/>
    </location>
</feature>
<proteinExistence type="predicted"/>
<feature type="region of interest" description="Disordered" evidence="1">
    <location>
        <begin position="264"/>
        <end position="286"/>
    </location>
</feature>
<feature type="compositionally biased region" description="Gly residues" evidence="1">
    <location>
        <begin position="197"/>
        <end position="206"/>
    </location>
</feature>
<reference evidence="3" key="1">
    <citation type="journal article" date="2015" name="PLoS Genet.">
        <title>Genome Sequence and Transcriptome Analyses of Chrysochromulina tobin: Metabolic Tools for Enhanced Algal Fitness in the Prominent Order Prymnesiales (Haptophyceae).</title>
        <authorList>
            <person name="Hovde B.T."/>
            <person name="Deodato C.R."/>
            <person name="Hunsperger H.M."/>
            <person name="Ryken S.A."/>
            <person name="Yost W."/>
            <person name="Jha R.K."/>
            <person name="Patterson J."/>
            <person name="Monnat R.J. Jr."/>
            <person name="Barlow S.B."/>
            <person name="Starkenburg S.R."/>
            <person name="Cattolico R.A."/>
        </authorList>
    </citation>
    <scope>NUCLEOTIDE SEQUENCE</scope>
    <source>
        <strain evidence="3">CCMP291</strain>
    </source>
</reference>
<dbReference type="AlphaFoldDB" id="A0A0M0J3Z2"/>
<evidence type="ECO:0000313" key="3">
    <source>
        <dbReference type="Proteomes" id="UP000037460"/>
    </source>
</evidence>
<dbReference type="Proteomes" id="UP000037460">
    <property type="component" value="Unassembled WGS sequence"/>
</dbReference>
<evidence type="ECO:0000256" key="1">
    <source>
        <dbReference type="SAM" id="MobiDB-lite"/>
    </source>
</evidence>
<feature type="region of interest" description="Disordered" evidence="1">
    <location>
        <begin position="341"/>
        <end position="385"/>
    </location>
</feature>
<accession>A0A0M0J3Z2</accession>
<feature type="compositionally biased region" description="Low complexity" evidence="1">
    <location>
        <begin position="360"/>
        <end position="371"/>
    </location>
</feature>